<accession>A0A0N1GY81</accession>
<dbReference type="PANTHER" id="PTHR38887:SF1">
    <property type="entry name" value="RAS MODIFICATION PROTEIN ERF4"/>
    <property type="match status" value="1"/>
</dbReference>
<feature type="compositionally biased region" description="Low complexity" evidence="1">
    <location>
        <begin position="31"/>
        <end position="45"/>
    </location>
</feature>
<reference evidence="2 3" key="1">
    <citation type="submission" date="2015-06" db="EMBL/GenBank/DDBJ databases">
        <title>Draft genome of the ant-associated black yeast Phialophora attae CBS 131958.</title>
        <authorList>
            <person name="Moreno L.F."/>
            <person name="Stielow B.J."/>
            <person name="de Hoog S."/>
            <person name="Vicente V.A."/>
            <person name="Weiss V.A."/>
            <person name="de Vries M."/>
            <person name="Cruz L.M."/>
            <person name="Souza E.M."/>
        </authorList>
    </citation>
    <scope>NUCLEOTIDE SEQUENCE [LARGE SCALE GENOMIC DNA]</scope>
    <source>
        <strain evidence="2 3">CBS 131958</strain>
    </source>
</reference>
<feature type="region of interest" description="Disordered" evidence="1">
    <location>
        <begin position="30"/>
        <end position="62"/>
    </location>
</feature>
<sequence length="464" mass="50329">MADHIIGLVTGGVSKAIAITSEVVAGDKGKASAAQRRASQAQNQQVDGTGRRGSSSDNEDQQNLTEFEWALEELEEELGDPPAYTPAGEQAMVNTPQGLDRLQRLPQPVVIPQRRPGSRGRGFMRAYAPVLGTHANLDQSTFLKFLGDLDNATSASPILNVINLACFIVGCIPEPITTAVSVAVGTASMVATELQTRYKANAFLDRANEEIFKPRGLFVMVMTYKPESPDDMIMTAEATTDTASVALVKQSTATHTQQFMRRLRDSSGKTTDAQMPDFAPLIHPALDMVLSSSSLATSTTSDSENTKALSLMKRKSSLVQEYLDRRTQAEFAIKNPKSKYTAALGPTAQEKAYVNRYANPDHPVNNGSIFALLTGGTFDPIGMGRVQRAEAKARRSGEPPLSEQERHDALMGRKVRGRVTGTPSKSIPIVGKILKNDALYLLVANLPTDEEVRAVRQQMDVGRR</sequence>
<dbReference type="GeneID" id="28736826"/>
<dbReference type="InterPro" id="IPR053221">
    <property type="entry name" value="Burnettramic_acid_biosynth"/>
</dbReference>
<dbReference type="EMBL" id="LFJN01000038">
    <property type="protein sequence ID" value="KPI35606.1"/>
    <property type="molecule type" value="Genomic_DNA"/>
</dbReference>
<organism evidence="2 3">
    <name type="scientific">Cyphellophora attinorum</name>
    <dbReference type="NCBI Taxonomy" id="1664694"/>
    <lineage>
        <taxon>Eukaryota</taxon>
        <taxon>Fungi</taxon>
        <taxon>Dikarya</taxon>
        <taxon>Ascomycota</taxon>
        <taxon>Pezizomycotina</taxon>
        <taxon>Eurotiomycetes</taxon>
        <taxon>Chaetothyriomycetidae</taxon>
        <taxon>Chaetothyriales</taxon>
        <taxon>Cyphellophoraceae</taxon>
        <taxon>Cyphellophora</taxon>
    </lineage>
</organism>
<dbReference type="RefSeq" id="XP_017995569.1">
    <property type="nucleotide sequence ID" value="XM_018144947.1"/>
</dbReference>
<dbReference type="STRING" id="1664694.A0A0N1GY81"/>
<protein>
    <submittedName>
        <fullName evidence="2">Uncharacterized protein</fullName>
    </submittedName>
</protein>
<keyword evidence="3" id="KW-1185">Reference proteome</keyword>
<dbReference type="AlphaFoldDB" id="A0A0N1GY81"/>
<gene>
    <name evidence="2" type="ORF">AB675_4784</name>
</gene>
<proteinExistence type="predicted"/>
<name>A0A0N1GY81_9EURO</name>
<evidence type="ECO:0000313" key="2">
    <source>
        <dbReference type="EMBL" id="KPI35606.1"/>
    </source>
</evidence>
<evidence type="ECO:0000313" key="3">
    <source>
        <dbReference type="Proteomes" id="UP000038010"/>
    </source>
</evidence>
<dbReference type="Proteomes" id="UP000038010">
    <property type="component" value="Unassembled WGS sequence"/>
</dbReference>
<comment type="caution">
    <text evidence="2">The sequence shown here is derived from an EMBL/GenBank/DDBJ whole genome shotgun (WGS) entry which is preliminary data.</text>
</comment>
<dbReference type="OrthoDB" id="3433125at2759"/>
<evidence type="ECO:0000256" key="1">
    <source>
        <dbReference type="SAM" id="MobiDB-lite"/>
    </source>
</evidence>
<dbReference type="PANTHER" id="PTHR38887">
    <property type="entry name" value="CHROMOSOME 21, WHOLE GENOME SHOTGUN SEQUENCE"/>
    <property type="match status" value="1"/>
</dbReference>
<dbReference type="VEuPathDB" id="FungiDB:AB675_4784"/>